<dbReference type="Proteomes" id="UP000824063">
    <property type="component" value="Unassembled WGS sequence"/>
</dbReference>
<evidence type="ECO:0000313" key="2">
    <source>
        <dbReference type="EMBL" id="HIZ53055.1"/>
    </source>
</evidence>
<evidence type="ECO:0000313" key="3">
    <source>
        <dbReference type="Proteomes" id="UP000824063"/>
    </source>
</evidence>
<proteinExistence type="predicted"/>
<reference evidence="2" key="1">
    <citation type="journal article" date="2021" name="PeerJ">
        <title>Extensive microbial diversity within the chicken gut microbiome revealed by metagenomics and culture.</title>
        <authorList>
            <person name="Gilroy R."/>
            <person name="Ravi A."/>
            <person name="Getino M."/>
            <person name="Pursley I."/>
            <person name="Horton D.L."/>
            <person name="Alikhan N.F."/>
            <person name="Baker D."/>
            <person name="Gharbi K."/>
            <person name="Hall N."/>
            <person name="Watson M."/>
            <person name="Adriaenssens E.M."/>
            <person name="Foster-Nyarko E."/>
            <person name="Jarju S."/>
            <person name="Secka A."/>
            <person name="Antonio M."/>
            <person name="Oren A."/>
            <person name="Chaudhuri R.R."/>
            <person name="La Ragione R."/>
            <person name="Hildebrand F."/>
            <person name="Pallen M.J."/>
        </authorList>
    </citation>
    <scope>NUCLEOTIDE SEQUENCE</scope>
    <source>
        <strain evidence="2">CHK172-16539</strain>
    </source>
</reference>
<keyword evidence="1" id="KW-1133">Transmembrane helix</keyword>
<feature type="transmembrane region" description="Helical" evidence="1">
    <location>
        <begin position="20"/>
        <end position="39"/>
    </location>
</feature>
<sequence>MNNKSKESLLKIKWQEINGWKVAFIILATILIGASLVVMTRLTQERENFSELIEQQPVLTGEPLLAIRSQKAQINKIVAIYLEDLQKEAKKEEQNYQFVLKNEALISGEFDLLGFPLRFYLYLDPFVMDDGNVQLKAKSLSVGALNLPITQVLRMIAKTPELPKWIEVKPKEETIVLRLDQFEIGNGLYLKAEKINLVEDEIEFSLYLAETSTSTKKSEE</sequence>
<evidence type="ECO:0000256" key="1">
    <source>
        <dbReference type="SAM" id="Phobius"/>
    </source>
</evidence>
<dbReference type="InterPro" id="IPR018672">
    <property type="entry name" value="DUF2140"/>
</dbReference>
<name>A0A9D2JIR7_9ENTE</name>
<comment type="caution">
    <text evidence="2">The sequence shown here is derived from an EMBL/GenBank/DDBJ whole genome shotgun (WGS) entry which is preliminary data.</text>
</comment>
<reference evidence="2" key="2">
    <citation type="submission" date="2021-04" db="EMBL/GenBank/DDBJ databases">
        <authorList>
            <person name="Gilroy R."/>
        </authorList>
    </citation>
    <scope>NUCLEOTIDE SEQUENCE</scope>
    <source>
        <strain evidence="2">CHK172-16539</strain>
    </source>
</reference>
<dbReference type="EMBL" id="DXBN01000091">
    <property type="protein sequence ID" value="HIZ53055.1"/>
    <property type="molecule type" value="Genomic_DNA"/>
</dbReference>
<keyword evidence="1" id="KW-0812">Transmembrane</keyword>
<dbReference type="Pfam" id="PF09911">
    <property type="entry name" value="DUF2140"/>
    <property type="match status" value="1"/>
</dbReference>
<protein>
    <submittedName>
        <fullName evidence="2">YpmS family protein</fullName>
    </submittedName>
</protein>
<gene>
    <name evidence="2" type="ORF">IAA20_03820</name>
</gene>
<keyword evidence="1" id="KW-0472">Membrane</keyword>
<dbReference type="AlphaFoldDB" id="A0A9D2JIR7"/>
<organism evidence="2 3">
    <name type="scientific">Candidatus Enterococcus avicola</name>
    <dbReference type="NCBI Taxonomy" id="2838561"/>
    <lineage>
        <taxon>Bacteria</taxon>
        <taxon>Bacillati</taxon>
        <taxon>Bacillota</taxon>
        <taxon>Bacilli</taxon>
        <taxon>Lactobacillales</taxon>
        <taxon>Enterococcaceae</taxon>
        <taxon>Enterococcus</taxon>
    </lineage>
</organism>
<accession>A0A9D2JIR7</accession>